<dbReference type="PROSITE" id="PS00674">
    <property type="entry name" value="AAA"/>
    <property type="match status" value="1"/>
</dbReference>
<dbReference type="InterPro" id="IPR003959">
    <property type="entry name" value="ATPase_AAA_core"/>
</dbReference>
<dbReference type="PANTHER" id="PTHR45991">
    <property type="entry name" value="PACHYTENE CHECKPOINT PROTEIN 2"/>
    <property type="match status" value="1"/>
</dbReference>
<gene>
    <name evidence="7" type="ORF">BCV70DRAFT_162815</name>
</gene>
<dbReference type="GO" id="GO:0005524">
    <property type="term" value="F:ATP binding"/>
    <property type="evidence" value="ECO:0007669"/>
    <property type="project" value="UniProtKB-KW"/>
</dbReference>
<evidence type="ECO:0000256" key="1">
    <source>
        <dbReference type="ARBA" id="ARBA00007271"/>
    </source>
</evidence>
<dbReference type="SUPFAM" id="SSF52540">
    <property type="entry name" value="P-loop containing nucleoside triphosphate hydrolases"/>
    <property type="match status" value="1"/>
</dbReference>
<dbReference type="InterPro" id="IPR044539">
    <property type="entry name" value="Pch2-like"/>
</dbReference>
<dbReference type="Gene3D" id="3.40.50.300">
    <property type="entry name" value="P-loop containing nucleotide triphosphate hydrolases"/>
    <property type="match status" value="1"/>
</dbReference>
<feature type="domain" description="AAA+ ATPase" evidence="6">
    <location>
        <begin position="165"/>
        <end position="317"/>
    </location>
</feature>
<evidence type="ECO:0000259" key="6">
    <source>
        <dbReference type="SMART" id="SM00382"/>
    </source>
</evidence>
<evidence type="ECO:0000313" key="7">
    <source>
        <dbReference type="EMBL" id="PWY99379.1"/>
    </source>
</evidence>
<keyword evidence="7" id="KW-0378">Hydrolase</keyword>
<dbReference type="EMBL" id="KZ819195">
    <property type="protein sequence ID" value="PWY99379.1"/>
    <property type="molecule type" value="Genomic_DNA"/>
</dbReference>
<dbReference type="OrthoDB" id="10042665at2759"/>
<reference evidence="7 8" key="1">
    <citation type="journal article" date="2018" name="Mol. Biol. Evol.">
        <title>Broad Genomic Sampling Reveals a Smut Pathogenic Ancestry of the Fungal Clade Ustilaginomycotina.</title>
        <authorList>
            <person name="Kijpornyongpan T."/>
            <person name="Mondo S.J."/>
            <person name="Barry K."/>
            <person name="Sandor L."/>
            <person name="Lee J."/>
            <person name="Lipzen A."/>
            <person name="Pangilinan J."/>
            <person name="LaButti K."/>
            <person name="Hainaut M."/>
            <person name="Henrissat B."/>
            <person name="Grigoriev I.V."/>
            <person name="Spatafora J.W."/>
            <person name="Aime M.C."/>
        </authorList>
    </citation>
    <scope>NUCLEOTIDE SEQUENCE [LARGE SCALE GENOMIC DNA]</scope>
    <source>
        <strain evidence="7 8">MCA 3645</strain>
    </source>
</reference>
<dbReference type="Pfam" id="PF23563">
    <property type="entry name" value="TRIP13_N"/>
    <property type="match status" value="1"/>
</dbReference>
<sequence>MPSGSAGHAIHIEVRLKPYAALSVEAAKNAVDEHLRASYVEVRCETELRDWSASPILTANVDRIRIGESPTGEQTSQRLDESSLQIHVYQPPAVDILDEFSASDPNVEDGDETTAASVIELPNRSLDGVWDSLVYEEDIKPKLLNYIYTTLLFSDASVDFNLVSWNRVVLLHGPPGTGKTSLCKALAQKLAVRLSHRYTHGKLVEINSHSLFSKWFSESGKLVQRLFSMITEMVDDEDAFVVVLIDEVESLTSARSAASSGTEPSDAIRVVNALLTQLDKLKHRKNVLIMTTSNITESIDTAFIDRADIKQYIGLPPPKAVYWILESCLNELMRVRLVQNTQILPYGEIESIMDSNLVLTQRPDGRTANMTASAALLRLAHSCTGLSGRTLRRLPVLAHARHIGMATSPTPCDAWIKAMRKAVAEIKSDLQIALQGSKGTNTHAHSGDVF</sequence>
<dbReference type="InterPro" id="IPR003960">
    <property type="entry name" value="ATPase_AAA_CS"/>
</dbReference>
<evidence type="ECO:0000256" key="5">
    <source>
        <dbReference type="RuleBase" id="RU003651"/>
    </source>
</evidence>
<keyword evidence="2 5" id="KW-0547">Nucleotide-binding</keyword>
<dbReference type="FunFam" id="3.40.50.300:FF:000680">
    <property type="entry name" value="pachytene checkpoint protein 2 homolog"/>
    <property type="match status" value="1"/>
</dbReference>
<name>A0A317XNE3_9BASI</name>
<evidence type="ECO:0000256" key="2">
    <source>
        <dbReference type="ARBA" id="ARBA00022741"/>
    </source>
</evidence>
<dbReference type="GO" id="GO:0016887">
    <property type="term" value="F:ATP hydrolysis activity"/>
    <property type="evidence" value="ECO:0007669"/>
    <property type="project" value="InterPro"/>
</dbReference>
<evidence type="ECO:0000313" key="8">
    <source>
        <dbReference type="Proteomes" id="UP000246740"/>
    </source>
</evidence>
<keyword evidence="4" id="KW-0469">Meiosis</keyword>
<dbReference type="SMART" id="SM00382">
    <property type="entry name" value="AAA"/>
    <property type="match status" value="1"/>
</dbReference>
<protein>
    <submittedName>
        <fullName evidence="7">P-loop containing nucleoside triphosphate hydrolase protein</fullName>
    </submittedName>
</protein>
<dbReference type="GO" id="GO:0007131">
    <property type="term" value="P:reciprocal meiotic recombination"/>
    <property type="evidence" value="ECO:0007669"/>
    <property type="project" value="TreeGrafter"/>
</dbReference>
<dbReference type="PRINTS" id="PR00300">
    <property type="entry name" value="CLPPROTEASEA"/>
</dbReference>
<dbReference type="CDD" id="cd19508">
    <property type="entry name" value="RecA-like_Pch2-like"/>
    <property type="match status" value="1"/>
</dbReference>
<dbReference type="Proteomes" id="UP000246740">
    <property type="component" value="Unassembled WGS sequence"/>
</dbReference>
<dbReference type="PANTHER" id="PTHR45991:SF1">
    <property type="entry name" value="PACHYTENE CHECKPOINT PROTEIN 2 HOMOLOG"/>
    <property type="match status" value="1"/>
</dbReference>
<accession>A0A317XNE3</accession>
<dbReference type="GO" id="GO:0005694">
    <property type="term" value="C:chromosome"/>
    <property type="evidence" value="ECO:0007669"/>
    <property type="project" value="TreeGrafter"/>
</dbReference>
<dbReference type="Pfam" id="PF00004">
    <property type="entry name" value="AAA"/>
    <property type="match status" value="1"/>
</dbReference>
<keyword evidence="3 5" id="KW-0067">ATP-binding</keyword>
<dbReference type="GO" id="GO:0005634">
    <property type="term" value="C:nucleus"/>
    <property type="evidence" value="ECO:0007669"/>
    <property type="project" value="TreeGrafter"/>
</dbReference>
<comment type="similarity">
    <text evidence="1">Belongs to the AAA ATPase family. PCH2 subfamily.</text>
</comment>
<keyword evidence="8" id="KW-1185">Reference proteome</keyword>
<dbReference type="InterPro" id="IPR027417">
    <property type="entry name" value="P-loop_NTPase"/>
</dbReference>
<dbReference type="AlphaFoldDB" id="A0A317XNE3"/>
<evidence type="ECO:0000256" key="4">
    <source>
        <dbReference type="ARBA" id="ARBA00023254"/>
    </source>
</evidence>
<proteinExistence type="inferred from homology"/>
<evidence type="ECO:0000256" key="3">
    <source>
        <dbReference type="ARBA" id="ARBA00022840"/>
    </source>
</evidence>
<dbReference type="Pfam" id="PF23242">
    <property type="entry name" value="AAA_lid_TRIP13_C"/>
    <property type="match status" value="1"/>
</dbReference>
<dbReference type="InParanoid" id="A0A317XNE3"/>
<dbReference type="GO" id="GO:0051598">
    <property type="term" value="P:meiotic recombination checkpoint signaling"/>
    <property type="evidence" value="ECO:0007669"/>
    <property type="project" value="TreeGrafter"/>
</dbReference>
<dbReference type="InterPro" id="IPR003593">
    <property type="entry name" value="AAA+_ATPase"/>
</dbReference>
<dbReference type="InterPro" id="IPR058249">
    <property type="entry name" value="Pch2_C"/>
</dbReference>
<organism evidence="7 8">
    <name type="scientific">Testicularia cyperi</name>
    <dbReference type="NCBI Taxonomy" id="1882483"/>
    <lineage>
        <taxon>Eukaryota</taxon>
        <taxon>Fungi</taxon>
        <taxon>Dikarya</taxon>
        <taxon>Basidiomycota</taxon>
        <taxon>Ustilaginomycotina</taxon>
        <taxon>Ustilaginomycetes</taxon>
        <taxon>Ustilaginales</taxon>
        <taxon>Anthracoideaceae</taxon>
        <taxon>Testicularia</taxon>
    </lineage>
</organism>
<dbReference type="InterPro" id="IPR001270">
    <property type="entry name" value="ClpA/B"/>
</dbReference>
<dbReference type="STRING" id="1882483.A0A317XNE3"/>